<keyword evidence="2" id="KW-0325">Glycoprotein</keyword>
<evidence type="ECO:0000256" key="2">
    <source>
        <dbReference type="ARBA" id="ARBA00023180"/>
    </source>
</evidence>
<sequence length="171" mass="17949">MSFSSTAYSSSRLADHSTQAEANTISNIATTVITITSCADNKCTKNTLATGVSSYTTTVNNVVTVLTTYCPLISETISKTTNPTSSVDPDANVNSIPSKTDQISDETFKGHSNIASAVYETTLIYSTLSASSSEISATGTVITAFKAEAAVMNPSNWIPFIASPLLLLMLV</sequence>
<reference evidence="3" key="1">
    <citation type="submission" date="2020-10" db="EMBL/GenBank/DDBJ databases">
        <authorList>
            <person name="Roach M.J.R."/>
        </authorList>
    </citation>
    <scope>NUCLEOTIDE SEQUENCE</scope>
    <source>
        <strain evidence="3">CBS 1945</strain>
    </source>
</reference>
<dbReference type="InterPro" id="IPR025928">
    <property type="entry name" value="Flocculin_t3_rpt"/>
</dbReference>
<name>A0A875RWK9_EENNA</name>
<dbReference type="AlphaFoldDB" id="A0A875RWK9"/>
<evidence type="ECO:0000313" key="4">
    <source>
        <dbReference type="Proteomes" id="UP000662931"/>
    </source>
</evidence>
<keyword evidence="1" id="KW-0732">Signal</keyword>
<dbReference type="GeneID" id="62193985"/>
<accession>A0A875RWK9</accession>
<evidence type="ECO:0000313" key="3">
    <source>
        <dbReference type="EMBL" id="QPG73276.1"/>
    </source>
</evidence>
<keyword evidence="4" id="KW-1185">Reference proteome</keyword>
<evidence type="ECO:0000256" key="1">
    <source>
        <dbReference type="ARBA" id="ARBA00022729"/>
    </source>
</evidence>
<gene>
    <name evidence="3" type="ORF">FOA43_000584</name>
</gene>
<organism evidence="3 4">
    <name type="scientific">Eeniella nana</name>
    <name type="common">Yeast</name>
    <name type="synonym">Brettanomyces nanus</name>
    <dbReference type="NCBI Taxonomy" id="13502"/>
    <lineage>
        <taxon>Eukaryota</taxon>
        <taxon>Fungi</taxon>
        <taxon>Dikarya</taxon>
        <taxon>Ascomycota</taxon>
        <taxon>Saccharomycotina</taxon>
        <taxon>Pichiomycetes</taxon>
        <taxon>Pichiales</taxon>
        <taxon>Pichiaceae</taxon>
        <taxon>Brettanomyces</taxon>
    </lineage>
</organism>
<dbReference type="KEGG" id="bnn:FOA43_000584"/>
<protein>
    <submittedName>
        <fullName evidence="3">Uncharacterized protein</fullName>
    </submittedName>
</protein>
<dbReference type="RefSeq" id="XP_038776841.1">
    <property type="nucleotide sequence ID" value="XM_038920913.1"/>
</dbReference>
<dbReference type="EMBL" id="CP064812">
    <property type="protein sequence ID" value="QPG73276.1"/>
    <property type="molecule type" value="Genomic_DNA"/>
</dbReference>
<dbReference type="Proteomes" id="UP000662931">
    <property type="component" value="Chromosome 1"/>
</dbReference>
<dbReference type="Pfam" id="PF13928">
    <property type="entry name" value="Flocculin_t3"/>
    <property type="match status" value="1"/>
</dbReference>
<proteinExistence type="predicted"/>